<gene>
    <name evidence="4" type="ORF">SAPIO_CDS8084</name>
</gene>
<proteinExistence type="inferred from homology"/>
<evidence type="ECO:0000259" key="3">
    <source>
        <dbReference type="Pfam" id="PF05368"/>
    </source>
</evidence>
<dbReference type="KEGG" id="sapo:SAPIO_CDS8084"/>
<evidence type="ECO:0000256" key="2">
    <source>
        <dbReference type="ARBA" id="ARBA00022857"/>
    </source>
</evidence>
<accession>A0A084G0A3</accession>
<dbReference type="Proteomes" id="UP000028545">
    <property type="component" value="Unassembled WGS sequence"/>
</dbReference>
<dbReference type="InterPro" id="IPR051164">
    <property type="entry name" value="NmrA-like_oxidored"/>
</dbReference>
<name>A0A084G0A3_PSEDA</name>
<dbReference type="OrthoDB" id="9997102at2759"/>
<dbReference type="InterPro" id="IPR036291">
    <property type="entry name" value="NAD(P)-bd_dom_sf"/>
</dbReference>
<dbReference type="PANTHER" id="PTHR42748">
    <property type="entry name" value="NITROGEN METABOLITE REPRESSION PROTEIN NMRA FAMILY MEMBER"/>
    <property type="match status" value="1"/>
</dbReference>
<dbReference type="VEuPathDB" id="FungiDB:SAPIO_CDS8084"/>
<dbReference type="GeneID" id="27727156"/>
<sequence>MSRAILVTGATGKQGGAVINTLIRNNAGFRILALTRDVNSRSARRLAAKSPHVKLVQGNLSDPEGIFAAAKAATTAPIWGVFSVQVAIGFAQGDAEFTQGRDMIDASVKAGVQHFIYSSVDRHGSASIDNPTNIPHFIHKHNIEKHLIESTKNGEMSWTILRPVAFMENFTNNFFGRVFATTWRIAVKEKPLQLIAVPDIGIMAAKAFLSPEEYKNRAISLAGDELTIEKASQIFKKHTGRDLPWANRLICNLIMWSMKDFGYMFRWFYNVGYGADIEEVKKIHPDVKDFETWLVTDSEFANEIKARQAH</sequence>
<protein>
    <submittedName>
        <fullName evidence="4">NmrA-like family protein</fullName>
    </submittedName>
</protein>
<evidence type="ECO:0000313" key="5">
    <source>
        <dbReference type="Proteomes" id="UP000028545"/>
    </source>
</evidence>
<keyword evidence="5" id="KW-1185">Reference proteome</keyword>
<dbReference type="HOGENOM" id="CLU_007383_8_4_1"/>
<dbReference type="Pfam" id="PF05368">
    <property type="entry name" value="NmrA"/>
    <property type="match status" value="1"/>
</dbReference>
<keyword evidence="2" id="KW-0521">NADP</keyword>
<dbReference type="EMBL" id="JOWA01000120">
    <property type="protein sequence ID" value="KEZ40765.1"/>
    <property type="molecule type" value="Genomic_DNA"/>
</dbReference>
<comment type="similarity">
    <text evidence="1">Belongs to the NmrA-type oxidoreductase family.</text>
</comment>
<dbReference type="Gene3D" id="3.90.25.10">
    <property type="entry name" value="UDP-galactose 4-epimerase, domain 1"/>
    <property type="match status" value="1"/>
</dbReference>
<dbReference type="SUPFAM" id="SSF51735">
    <property type="entry name" value="NAD(P)-binding Rossmann-fold domains"/>
    <property type="match status" value="1"/>
</dbReference>
<dbReference type="InterPro" id="IPR008030">
    <property type="entry name" value="NmrA-like"/>
</dbReference>
<dbReference type="GO" id="GO:0005634">
    <property type="term" value="C:nucleus"/>
    <property type="evidence" value="ECO:0007669"/>
    <property type="project" value="TreeGrafter"/>
</dbReference>
<dbReference type="AlphaFoldDB" id="A0A084G0A3"/>
<evidence type="ECO:0000256" key="1">
    <source>
        <dbReference type="ARBA" id="ARBA00006328"/>
    </source>
</evidence>
<dbReference type="PANTHER" id="PTHR42748:SF7">
    <property type="entry name" value="NMRA LIKE REDOX SENSOR 1-RELATED"/>
    <property type="match status" value="1"/>
</dbReference>
<feature type="domain" description="NmrA-like" evidence="3">
    <location>
        <begin position="2"/>
        <end position="281"/>
    </location>
</feature>
<reference evidence="4 5" key="1">
    <citation type="journal article" date="2014" name="Genome Announc.">
        <title>Draft genome sequence of the pathogenic fungus Scedosporium apiospermum.</title>
        <authorList>
            <person name="Vandeputte P."/>
            <person name="Ghamrawi S."/>
            <person name="Rechenmann M."/>
            <person name="Iltis A."/>
            <person name="Giraud S."/>
            <person name="Fleury M."/>
            <person name="Thornton C."/>
            <person name="Delhaes L."/>
            <person name="Meyer W."/>
            <person name="Papon N."/>
            <person name="Bouchara J.P."/>
        </authorList>
    </citation>
    <scope>NUCLEOTIDE SEQUENCE [LARGE SCALE GENOMIC DNA]</scope>
    <source>
        <strain evidence="4 5">IHEM 14462</strain>
    </source>
</reference>
<dbReference type="Gene3D" id="3.40.50.720">
    <property type="entry name" value="NAD(P)-binding Rossmann-like Domain"/>
    <property type="match status" value="1"/>
</dbReference>
<dbReference type="CDD" id="cd05251">
    <property type="entry name" value="NmrA_like_SDR_a"/>
    <property type="match status" value="1"/>
</dbReference>
<dbReference type="OMA" id="YEHMQET"/>
<organism evidence="4 5">
    <name type="scientific">Pseudallescheria apiosperma</name>
    <name type="common">Scedosporium apiospermum</name>
    <dbReference type="NCBI Taxonomy" id="563466"/>
    <lineage>
        <taxon>Eukaryota</taxon>
        <taxon>Fungi</taxon>
        <taxon>Dikarya</taxon>
        <taxon>Ascomycota</taxon>
        <taxon>Pezizomycotina</taxon>
        <taxon>Sordariomycetes</taxon>
        <taxon>Hypocreomycetidae</taxon>
        <taxon>Microascales</taxon>
        <taxon>Microascaceae</taxon>
        <taxon>Scedosporium</taxon>
    </lineage>
</organism>
<dbReference type="RefSeq" id="XP_016640564.1">
    <property type="nucleotide sequence ID" value="XM_016789795.1"/>
</dbReference>
<comment type="caution">
    <text evidence="4">The sequence shown here is derived from an EMBL/GenBank/DDBJ whole genome shotgun (WGS) entry which is preliminary data.</text>
</comment>
<evidence type="ECO:0000313" key="4">
    <source>
        <dbReference type="EMBL" id="KEZ40765.1"/>
    </source>
</evidence>